<dbReference type="SUPFAM" id="SSF69593">
    <property type="entry name" value="Glycerol-3-phosphate (1)-acyltransferase"/>
    <property type="match status" value="1"/>
</dbReference>
<feature type="region of interest" description="Disordered" evidence="1">
    <location>
        <begin position="1"/>
        <end position="24"/>
    </location>
</feature>
<protein>
    <recommendedName>
        <fullName evidence="3">Phospholipid/glycerol acyltransferase domain-containing protein</fullName>
    </recommendedName>
</protein>
<accession>A0A9W7A0J5</accession>
<evidence type="ECO:0000256" key="1">
    <source>
        <dbReference type="SAM" id="MobiDB-lite"/>
    </source>
</evidence>
<dbReference type="GO" id="GO:0016746">
    <property type="term" value="F:acyltransferase activity"/>
    <property type="evidence" value="ECO:0007669"/>
    <property type="project" value="InterPro"/>
</dbReference>
<feature type="transmembrane region" description="Helical" evidence="2">
    <location>
        <begin position="76"/>
        <end position="95"/>
    </location>
</feature>
<feature type="transmembrane region" description="Helical" evidence="2">
    <location>
        <begin position="44"/>
        <end position="64"/>
    </location>
</feature>
<evidence type="ECO:0000259" key="3">
    <source>
        <dbReference type="SMART" id="SM00563"/>
    </source>
</evidence>
<evidence type="ECO:0000256" key="2">
    <source>
        <dbReference type="SAM" id="Phobius"/>
    </source>
</evidence>
<dbReference type="PANTHER" id="PTHR10983:SF16">
    <property type="entry name" value="LYSOCARDIOLIPIN ACYLTRANSFERASE 1"/>
    <property type="match status" value="1"/>
</dbReference>
<keyword evidence="2" id="KW-1133">Transmembrane helix</keyword>
<dbReference type="SMART" id="SM00563">
    <property type="entry name" value="PlsC"/>
    <property type="match status" value="1"/>
</dbReference>
<keyword evidence="2" id="KW-0812">Transmembrane</keyword>
<keyword evidence="5" id="KW-1185">Reference proteome</keyword>
<sequence>MFESLGSPSAFTQPSNITEKNEREKELPDFSPSLLRKLFMFGRVLLIFLISLSLLFITSPILLLPSQYTTYLIDTYLINIWVTLILTILPPLPPLSISKPKKKPKIVTCNHFTDLDFLSLLVSLHYASSNSTFIDVGEYKILLKKSLLDVPIIGTGIKMFGYLPLSRDSTDLSKIKNFKSKSCIIFPEGTTLNSLDLKKSIKHAKSRNQNWYEPQSTLLFPRYKGLQNLLSNNSGYTSTTLIYKGYSGELPSYEIGYDRIEDRVLSFKILLSYLPSFLLPLDDAINDKMGYKEYKYYYRTERGGFKVKFDYVPVPDVNQVEKILNDDWKKKSHYIDVNKGFGGSLRDSENNMFVEREPGELRRYWILAVLMVGWVPVGISYFIWLICGGWVVVGGVVGWKYLIGDEGKGAEIVKVSKR</sequence>
<dbReference type="OrthoDB" id="189226at2759"/>
<name>A0A9W7A0J5_9STRA</name>
<proteinExistence type="predicted"/>
<dbReference type="PANTHER" id="PTHR10983">
    <property type="entry name" value="1-ACYLGLYCEROL-3-PHOSPHATE ACYLTRANSFERASE-RELATED"/>
    <property type="match status" value="1"/>
</dbReference>
<comment type="caution">
    <text evidence="4">The sequence shown here is derived from an EMBL/GenBank/DDBJ whole genome shotgun (WGS) entry which is preliminary data.</text>
</comment>
<gene>
    <name evidence="4" type="ORF">TrLO_g15034</name>
</gene>
<evidence type="ECO:0000313" key="4">
    <source>
        <dbReference type="EMBL" id="GMH59200.1"/>
    </source>
</evidence>
<feature type="domain" description="Phospholipid/glycerol acyltransferase" evidence="3">
    <location>
        <begin position="105"/>
        <end position="227"/>
    </location>
</feature>
<feature type="transmembrane region" description="Helical" evidence="2">
    <location>
        <begin position="364"/>
        <end position="392"/>
    </location>
</feature>
<keyword evidence="2" id="KW-0472">Membrane</keyword>
<dbReference type="GO" id="GO:0036149">
    <property type="term" value="P:phosphatidylinositol acyl-chain remodeling"/>
    <property type="evidence" value="ECO:0007669"/>
    <property type="project" value="TreeGrafter"/>
</dbReference>
<dbReference type="GO" id="GO:0005783">
    <property type="term" value="C:endoplasmic reticulum"/>
    <property type="evidence" value="ECO:0007669"/>
    <property type="project" value="TreeGrafter"/>
</dbReference>
<feature type="compositionally biased region" description="Polar residues" evidence="1">
    <location>
        <begin position="1"/>
        <end position="18"/>
    </location>
</feature>
<dbReference type="Proteomes" id="UP001165122">
    <property type="component" value="Unassembled WGS sequence"/>
</dbReference>
<dbReference type="EMBL" id="BRXW01000486">
    <property type="protein sequence ID" value="GMH59200.1"/>
    <property type="molecule type" value="Genomic_DNA"/>
</dbReference>
<dbReference type="AlphaFoldDB" id="A0A9W7A0J5"/>
<dbReference type="Pfam" id="PF01553">
    <property type="entry name" value="Acyltransferase"/>
    <property type="match status" value="1"/>
</dbReference>
<evidence type="ECO:0000313" key="5">
    <source>
        <dbReference type="Proteomes" id="UP001165122"/>
    </source>
</evidence>
<reference evidence="5" key="1">
    <citation type="journal article" date="2023" name="Commun. Biol.">
        <title>Genome analysis of Parmales, the sister group of diatoms, reveals the evolutionary specialization of diatoms from phago-mixotrophs to photoautotrophs.</title>
        <authorList>
            <person name="Ban H."/>
            <person name="Sato S."/>
            <person name="Yoshikawa S."/>
            <person name="Yamada K."/>
            <person name="Nakamura Y."/>
            <person name="Ichinomiya M."/>
            <person name="Sato N."/>
            <person name="Blanc-Mathieu R."/>
            <person name="Endo H."/>
            <person name="Kuwata A."/>
            <person name="Ogata H."/>
        </authorList>
    </citation>
    <scope>NUCLEOTIDE SEQUENCE [LARGE SCALE GENOMIC DNA]</scope>
    <source>
        <strain evidence="5">NIES 3700</strain>
    </source>
</reference>
<dbReference type="InterPro" id="IPR002123">
    <property type="entry name" value="Plipid/glycerol_acylTrfase"/>
</dbReference>
<organism evidence="4 5">
    <name type="scientific">Triparma laevis f. longispina</name>
    <dbReference type="NCBI Taxonomy" id="1714387"/>
    <lineage>
        <taxon>Eukaryota</taxon>
        <taxon>Sar</taxon>
        <taxon>Stramenopiles</taxon>
        <taxon>Ochrophyta</taxon>
        <taxon>Bolidophyceae</taxon>
        <taxon>Parmales</taxon>
        <taxon>Triparmaceae</taxon>
        <taxon>Triparma</taxon>
    </lineage>
</organism>